<reference evidence="7" key="1">
    <citation type="submission" date="2021-02" db="EMBL/GenBank/DDBJ databases">
        <authorList>
            <person name="Nowell W R."/>
        </authorList>
    </citation>
    <scope>NUCLEOTIDE SEQUENCE</scope>
</reference>
<dbReference type="GO" id="GO:0003824">
    <property type="term" value="F:catalytic activity"/>
    <property type="evidence" value="ECO:0007669"/>
    <property type="project" value="InterPro"/>
</dbReference>
<dbReference type="SUPFAM" id="SSF56219">
    <property type="entry name" value="DNase I-like"/>
    <property type="match status" value="1"/>
</dbReference>
<feature type="chain" id="PRO_5032576930" description="Endonuclease/exonuclease/phosphatase domain-containing protein" evidence="5">
    <location>
        <begin position="18"/>
        <end position="586"/>
    </location>
</feature>
<name>A0A813WWE0_9BILA</name>
<dbReference type="InterPro" id="IPR005135">
    <property type="entry name" value="Endo/exonuclease/phosphatase"/>
</dbReference>
<evidence type="ECO:0000256" key="5">
    <source>
        <dbReference type="SAM" id="SignalP"/>
    </source>
</evidence>
<dbReference type="CDD" id="cd05819">
    <property type="entry name" value="NHL"/>
    <property type="match status" value="1"/>
</dbReference>
<dbReference type="PANTHER" id="PTHR10680:SF28">
    <property type="entry name" value="SMP-30_GLUCONOLACTONASE_LRE-LIKE REGION DOMAIN-CONTAINING PROTEIN"/>
    <property type="match status" value="1"/>
</dbReference>
<evidence type="ECO:0000256" key="2">
    <source>
        <dbReference type="ARBA" id="ARBA00022737"/>
    </source>
</evidence>
<comment type="caution">
    <text evidence="7">The sequence shown here is derived from an EMBL/GenBank/DDBJ whole genome shotgun (WGS) entry which is preliminary data.</text>
</comment>
<feature type="repeat" description="NHL" evidence="4">
    <location>
        <begin position="495"/>
        <end position="525"/>
    </location>
</feature>
<accession>A0A813WWE0</accession>
<dbReference type="InterPro" id="IPR036691">
    <property type="entry name" value="Endo/exonu/phosph_ase_sf"/>
</dbReference>
<sequence>MSFLLIIALCFTSIVHSQQQCAMISKGGATALRVMTYNIRYDTTADGQNQWSNRKANVFQLIKDRTPDLLGIQEALARQMTDLQTALPNYRHYGVGRDDGNTRGEYSAIFYRADRFDLLKSGTFWLSPTPTIVGSKGWDAAITRICSWIQIRDKRTQQVLYHFNTHYDHKGENARLQSSQLILNQIKTIAGTTTPVIFTGDLNATPNSDPYRTIITNTAFKDSYSISEIPHCGPNGTFSTFDVSNKMGDRIDYIFSTSHFKVLQHGALTDSNDGFYPSDHIPVLAENKYQQFPITVAGGNGDRNELNQLSYPRGIFIDDDKSIYIADSNNHRIIKWKLTLNIGQIIAGGNGKGNQNSELSNARDIIFDKENNSFIISDMVNKRVIRYFDRNQTKQQIIISNIDCGGLTIDKSGFLYVSDFEKHEVRRWKQGDKKGELVAGGNSKGNQLNQLSSPRNIFIDDDCSLYISDYENHRGMKWKKDAKEGIVVAGGNGQGNSLKQLNCPHGVIVDHLGQIYVADCGNHRVMRWCDGDKEGEIVISENGQGNQLNFPSGLSFDNEENLYVVDRANDRIQKYKKRFKLKNFFD</sequence>
<dbReference type="EMBL" id="CAJNON010000048">
    <property type="protein sequence ID" value="CAF0867009.1"/>
    <property type="molecule type" value="Genomic_DNA"/>
</dbReference>
<dbReference type="SUPFAM" id="SSF101898">
    <property type="entry name" value="NHL repeat"/>
    <property type="match status" value="1"/>
</dbReference>
<evidence type="ECO:0000256" key="1">
    <source>
        <dbReference type="ARBA" id="ARBA00022729"/>
    </source>
</evidence>
<dbReference type="PANTHER" id="PTHR10680">
    <property type="entry name" value="PEPTIDYL-GLYCINE ALPHA-AMIDATING MONOOXYGENASE"/>
    <property type="match status" value="1"/>
</dbReference>
<evidence type="ECO:0000256" key="4">
    <source>
        <dbReference type="PROSITE-ProRule" id="PRU00504"/>
    </source>
</evidence>
<keyword evidence="2" id="KW-0677">Repeat</keyword>
<evidence type="ECO:0000313" key="7">
    <source>
        <dbReference type="EMBL" id="CAF0867009.1"/>
    </source>
</evidence>
<dbReference type="GO" id="GO:0005576">
    <property type="term" value="C:extracellular region"/>
    <property type="evidence" value="ECO:0007669"/>
    <property type="project" value="TreeGrafter"/>
</dbReference>
<protein>
    <recommendedName>
        <fullName evidence="6">Endonuclease/exonuclease/phosphatase domain-containing protein</fullName>
    </recommendedName>
</protein>
<organism evidence="7 8">
    <name type="scientific">Adineta steineri</name>
    <dbReference type="NCBI Taxonomy" id="433720"/>
    <lineage>
        <taxon>Eukaryota</taxon>
        <taxon>Metazoa</taxon>
        <taxon>Spiralia</taxon>
        <taxon>Gnathifera</taxon>
        <taxon>Rotifera</taxon>
        <taxon>Eurotatoria</taxon>
        <taxon>Bdelloidea</taxon>
        <taxon>Adinetida</taxon>
        <taxon>Adinetidae</taxon>
        <taxon>Adineta</taxon>
    </lineage>
</organism>
<dbReference type="CDD" id="cd09083">
    <property type="entry name" value="EEP-1"/>
    <property type="match status" value="1"/>
</dbReference>
<dbReference type="Gene3D" id="3.60.10.10">
    <property type="entry name" value="Endonuclease/exonuclease/phosphatase"/>
    <property type="match status" value="1"/>
</dbReference>
<evidence type="ECO:0000259" key="6">
    <source>
        <dbReference type="Pfam" id="PF03372"/>
    </source>
</evidence>
<feature type="domain" description="Endonuclease/exonuclease/phosphatase" evidence="6">
    <location>
        <begin position="35"/>
        <end position="280"/>
    </location>
</feature>
<dbReference type="Proteomes" id="UP000663891">
    <property type="component" value="Unassembled WGS sequence"/>
</dbReference>
<dbReference type="InterPro" id="IPR011042">
    <property type="entry name" value="6-blade_b-propeller_TolB-like"/>
</dbReference>
<keyword evidence="1 5" id="KW-0732">Signal</keyword>
<dbReference type="PROSITE" id="PS51125">
    <property type="entry name" value="NHL"/>
    <property type="match status" value="3"/>
</dbReference>
<dbReference type="AlphaFoldDB" id="A0A813WWE0"/>
<keyword evidence="3" id="KW-0325">Glycoprotein</keyword>
<dbReference type="InterPro" id="IPR001258">
    <property type="entry name" value="NHL_repeat"/>
</dbReference>
<feature type="repeat" description="NHL" evidence="4">
    <location>
        <begin position="308"/>
        <end position="339"/>
    </location>
</feature>
<dbReference type="Gene3D" id="2.40.10.500">
    <property type="match status" value="2"/>
</dbReference>
<feature type="signal peptide" evidence="5">
    <location>
        <begin position="1"/>
        <end position="17"/>
    </location>
</feature>
<dbReference type="Gene3D" id="2.120.10.30">
    <property type="entry name" value="TolB, C-terminal domain"/>
    <property type="match status" value="1"/>
</dbReference>
<proteinExistence type="predicted"/>
<feature type="repeat" description="NHL" evidence="4">
    <location>
        <begin position="536"/>
        <end position="578"/>
    </location>
</feature>
<dbReference type="Pfam" id="PF01436">
    <property type="entry name" value="NHL"/>
    <property type="match status" value="2"/>
</dbReference>
<gene>
    <name evidence="7" type="ORF">VCS650_LOCUS7509</name>
</gene>
<evidence type="ECO:0000256" key="3">
    <source>
        <dbReference type="ARBA" id="ARBA00023180"/>
    </source>
</evidence>
<dbReference type="Pfam" id="PF03372">
    <property type="entry name" value="Exo_endo_phos"/>
    <property type="match status" value="1"/>
</dbReference>
<dbReference type="OrthoDB" id="276515at2759"/>
<evidence type="ECO:0000313" key="8">
    <source>
        <dbReference type="Proteomes" id="UP000663891"/>
    </source>
</evidence>